<feature type="compositionally biased region" description="Low complexity" evidence="1">
    <location>
        <begin position="34"/>
        <end position="46"/>
    </location>
</feature>
<evidence type="ECO:0008006" key="4">
    <source>
        <dbReference type="Google" id="ProtNLM"/>
    </source>
</evidence>
<dbReference type="EMBL" id="BAAAMJ010000026">
    <property type="protein sequence ID" value="GAA1914885.1"/>
    <property type="molecule type" value="Genomic_DNA"/>
</dbReference>
<evidence type="ECO:0000313" key="2">
    <source>
        <dbReference type="EMBL" id="GAA1914885.1"/>
    </source>
</evidence>
<feature type="compositionally biased region" description="Basic and acidic residues" evidence="1">
    <location>
        <begin position="86"/>
        <end position="102"/>
    </location>
</feature>
<organism evidence="2 3">
    <name type="scientific">Streptomyces sodiiphilus</name>
    <dbReference type="NCBI Taxonomy" id="226217"/>
    <lineage>
        <taxon>Bacteria</taxon>
        <taxon>Bacillati</taxon>
        <taxon>Actinomycetota</taxon>
        <taxon>Actinomycetes</taxon>
        <taxon>Kitasatosporales</taxon>
        <taxon>Streptomycetaceae</taxon>
        <taxon>Streptomyces</taxon>
    </lineage>
</organism>
<dbReference type="Proteomes" id="UP001501303">
    <property type="component" value="Unassembled WGS sequence"/>
</dbReference>
<feature type="region of interest" description="Disordered" evidence="1">
    <location>
        <begin position="1"/>
        <end position="53"/>
    </location>
</feature>
<reference evidence="3" key="1">
    <citation type="journal article" date="2019" name="Int. J. Syst. Evol. Microbiol.">
        <title>The Global Catalogue of Microorganisms (GCM) 10K type strain sequencing project: providing services to taxonomists for standard genome sequencing and annotation.</title>
        <authorList>
            <consortium name="The Broad Institute Genomics Platform"/>
            <consortium name="The Broad Institute Genome Sequencing Center for Infectious Disease"/>
            <person name="Wu L."/>
            <person name="Ma J."/>
        </authorList>
    </citation>
    <scope>NUCLEOTIDE SEQUENCE [LARGE SCALE GENOMIC DNA]</scope>
    <source>
        <strain evidence="3">JCM 13581</strain>
    </source>
</reference>
<proteinExistence type="predicted"/>
<protein>
    <recommendedName>
        <fullName evidence="4">ATP-grasp-modified RiPP</fullName>
    </recommendedName>
</protein>
<accession>A0ABP5AJ59</accession>
<evidence type="ECO:0000256" key="1">
    <source>
        <dbReference type="SAM" id="MobiDB-lite"/>
    </source>
</evidence>
<comment type="caution">
    <text evidence="2">The sequence shown here is derived from an EMBL/GenBank/DDBJ whole genome shotgun (WGS) entry which is preliminary data.</text>
</comment>
<feature type="region of interest" description="Disordered" evidence="1">
    <location>
        <begin position="82"/>
        <end position="103"/>
    </location>
</feature>
<evidence type="ECO:0000313" key="3">
    <source>
        <dbReference type="Proteomes" id="UP001501303"/>
    </source>
</evidence>
<name>A0ABP5AJ59_9ACTN</name>
<gene>
    <name evidence="2" type="ORF">GCM10009716_25450</name>
</gene>
<sequence length="121" mass="12673">MATLARKEHDAPSHRRLRGELSGSGVSYPAGRNVSPAPASPQAVPDSDARTGTYLGPPLLPAVVHDGLPGPAAGFGVSTLGARIGGQRDSRHTAPNDSRTMKITDTPLLDWNDHMSSQVKD</sequence>
<keyword evidence="3" id="KW-1185">Reference proteome</keyword>
<feature type="compositionally biased region" description="Basic and acidic residues" evidence="1">
    <location>
        <begin position="1"/>
        <end position="13"/>
    </location>
</feature>